<protein>
    <submittedName>
        <fullName evidence="6">ABC transporter substrate-binding protein</fullName>
    </submittedName>
</protein>
<evidence type="ECO:0000256" key="4">
    <source>
        <dbReference type="SAM" id="SignalP"/>
    </source>
</evidence>
<keyword evidence="7" id="KW-1185">Reference proteome</keyword>
<comment type="caution">
    <text evidence="6">The sequence shown here is derived from an EMBL/GenBank/DDBJ whole genome shotgun (WGS) entry which is preliminary data.</text>
</comment>
<gene>
    <name evidence="6" type="ORF">GCM10008938_02470</name>
</gene>
<dbReference type="Proteomes" id="UP000632222">
    <property type="component" value="Unassembled WGS sequence"/>
</dbReference>
<dbReference type="InterPro" id="IPR000914">
    <property type="entry name" value="SBP_5_dom"/>
</dbReference>
<feature type="chain" id="PRO_5047165112" evidence="4">
    <location>
        <begin position="21"/>
        <end position="525"/>
    </location>
</feature>
<keyword evidence="2" id="KW-0813">Transport</keyword>
<sequence>MMLKHTLIALALFTVSAASASTLVYGATGEPVNLESGNIVERTSMLPQVQIYDTLVWVQDGTVQARPALATHWKSNSTATEWTFTLRKGVKFHDGTPFNADAVVFNVMRWWDPGFEYGYRDSGKAFGIWGQLLGGYKGSADGLLKNVQKLDEFTVKFTLNKPYASFPQLIGAGYFGIASPTAIKAQGAKYGTPASRPVGTGPFEFVEWLSGDHITLKPNRTYWGVKSNTDQLIIRFIADANQRLNELRAGSIDFTSDLVPDSLNLIKADRNLRVVLKPSFNVGFLSLNVKNAYLKDEKVRQAISLAVNKKAIVEAFYGDLGYTDAGLLPSQLAWALDPNIKDYKFDPAQARKILKDANLNNVSFDLWYPPIARQYYPNPKALAEAIAVDLADVGIKVNLRTQDWAKWVKDSRTEPGYDSYIVGWIGDYGDPDNFYSAYYGPYTSLDSHYYPQELENLLVRARSVKDRNQKAALYQQIHQLTFKANVRIPLVHSRPVAATRSNVSGWVPSPLGVEAFNKVRKKASK</sequence>
<accession>A0ABQ2CTM3</accession>
<dbReference type="PANTHER" id="PTHR30290">
    <property type="entry name" value="PERIPLASMIC BINDING COMPONENT OF ABC TRANSPORTER"/>
    <property type="match status" value="1"/>
</dbReference>
<feature type="domain" description="Solute-binding protein family 5" evidence="5">
    <location>
        <begin position="66"/>
        <end position="442"/>
    </location>
</feature>
<name>A0ABQ2CTM3_9DEIO</name>
<organism evidence="6 7">
    <name type="scientific">Deinococcus roseus</name>
    <dbReference type="NCBI Taxonomy" id="392414"/>
    <lineage>
        <taxon>Bacteria</taxon>
        <taxon>Thermotogati</taxon>
        <taxon>Deinococcota</taxon>
        <taxon>Deinococci</taxon>
        <taxon>Deinococcales</taxon>
        <taxon>Deinococcaceae</taxon>
        <taxon>Deinococcus</taxon>
    </lineage>
</organism>
<evidence type="ECO:0000259" key="5">
    <source>
        <dbReference type="Pfam" id="PF00496"/>
    </source>
</evidence>
<evidence type="ECO:0000313" key="7">
    <source>
        <dbReference type="Proteomes" id="UP000632222"/>
    </source>
</evidence>
<comment type="similarity">
    <text evidence="1">Belongs to the bacterial solute-binding protein 5 family.</text>
</comment>
<dbReference type="InterPro" id="IPR030678">
    <property type="entry name" value="Peptide/Ni-bd"/>
</dbReference>
<dbReference type="PIRSF" id="PIRSF002741">
    <property type="entry name" value="MppA"/>
    <property type="match status" value="1"/>
</dbReference>
<reference evidence="7" key="1">
    <citation type="journal article" date="2019" name="Int. J. Syst. Evol. Microbiol.">
        <title>The Global Catalogue of Microorganisms (GCM) 10K type strain sequencing project: providing services to taxonomists for standard genome sequencing and annotation.</title>
        <authorList>
            <consortium name="The Broad Institute Genomics Platform"/>
            <consortium name="The Broad Institute Genome Sequencing Center for Infectious Disease"/>
            <person name="Wu L."/>
            <person name="Ma J."/>
        </authorList>
    </citation>
    <scope>NUCLEOTIDE SEQUENCE [LARGE SCALE GENOMIC DNA]</scope>
    <source>
        <strain evidence="7">JCM 14370</strain>
    </source>
</reference>
<evidence type="ECO:0000313" key="6">
    <source>
        <dbReference type="EMBL" id="GGJ19817.1"/>
    </source>
</evidence>
<dbReference type="SUPFAM" id="SSF53850">
    <property type="entry name" value="Periplasmic binding protein-like II"/>
    <property type="match status" value="1"/>
</dbReference>
<dbReference type="Gene3D" id="3.10.105.10">
    <property type="entry name" value="Dipeptide-binding Protein, Domain 3"/>
    <property type="match status" value="1"/>
</dbReference>
<dbReference type="Gene3D" id="3.40.190.10">
    <property type="entry name" value="Periplasmic binding protein-like II"/>
    <property type="match status" value="1"/>
</dbReference>
<dbReference type="EMBL" id="BMOD01000001">
    <property type="protein sequence ID" value="GGJ19817.1"/>
    <property type="molecule type" value="Genomic_DNA"/>
</dbReference>
<dbReference type="Gene3D" id="3.90.76.10">
    <property type="entry name" value="Dipeptide-binding Protein, Domain 1"/>
    <property type="match status" value="1"/>
</dbReference>
<evidence type="ECO:0000256" key="3">
    <source>
        <dbReference type="ARBA" id="ARBA00022729"/>
    </source>
</evidence>
<keyword evidence="3 4" id="KW-0732">Signal</keyword>
<proteinExistence type="inferred from homology"/>
<evidence type="ECO:0000256" key="2">
    <source>
        <dbReference type="ARBA" id="ARBA00022448"/>
    </source>
</evidence>
<dbReference type="CDD" id="cd08493">
    <property type="entry name" value="PBP2_DppA_like"/>
    <property type="match status" value="1"/>
</dbReference>
<feature type="signal peptide" evidence="4">
    <location>
        <begin position="1"/>
        <end position="20"/>
    </location>
</feature>
<dbReference type="Pfam" id="PF00496">
    <property type="entry name" value="SBP_bac_5"/>
    <property type="match status" value="1"/>
</dbReference>
<dbReference type="PANTHER" id="PTHR30290:SF9">
    <property type="entry name" value="OLIGOPEPTIDE-BINDING PROTEIN APPA"/>
    <property type="match status" value="1"/>
</dbReference>
<evidence type="ECO:0000256" key="1">
    <source>
        <dbReference type="ARBA" id="ARBA00005695"/>
    </source>
</evidence>
<dbReference type="InterPro" id="IPR039424">
    <property type="entry name" value="SBP_5"/>
</dbReference>